<evidence type="ECO:0000256" key="1">
    <source>
        <dbReference type="ARBA" id="ARBA00004966"/>
    </source>
</evidence>
<protein>
    <recommendedName>
        <fullName evidence="7">Chalcone-flavonone isomerase family protein</fullName>
    </recommendedName>
</protein>
<dbReference type="Gene3D" id="1.10.890.20">
    <property type="match status" value="1"/>
</dbReference>
<evidence type="ECO:0000256" key="7">
    <source>
        <dbReference type="RuleBase" id="RU361158"/>
    </source>
</evidence>
<dbReference type="SUPFAM" id="SSF54626">
    <property type="entry name" value="Chalcone isomerase"/>
    <property type="match status" value="1"/>
</dbReference>
<dbReference type="GO" id="GO:0045430">
    <property type="term" value="F:chalcone isomerase activity"/>
    <property type="evidence" value="ECO:0007669"/>
    <property type="project" value="UniProtKB-EC"/>
</dbReference>
<dbReference type="PROSITE" id="PS50013">
    <property type="entry name" value="CHROMO_2"/>
    <property type="match status" value="1"/>
</dbReference>
<evidence type="ECO:0000256" key="8">
    <source>
        <dbReference type="SAM" id="MobiDB-lite"/>
    </source>
</evidence>
<dbReference type="InterPro" id="IPR005162">
    <property type="entry name" value="Retrotrans_gag_dom"/>
</dbReference>
<dbReference type="InterPro" id="IPR044164">
    <property type="entry name" value="CFI"/>
</dbReference>
<comment type="pathway">
    <text evidence="1">Secondary metabolite biosynthesis; flavonoid biosynthesis.</text>
</comment>
<name>A0A6L2P3E8_TANCI</name>
<dbReference type="Gene3D" id="3.50.70.10">
    <property type="match status" value="1"/>
</dbReference>
<dbReference type="InterPro" id="IPR016089">
    <property type="entry name" value="Chalcone_isomerase_bundle_sf"/>
</dbReference>
<organism evidence="10">
    <name type="scientific">Tanacetum cinerariifolium</name>
    <name type="common">Dalmatian daisy</name>
    <name type="synonym">Chrysanthemum cinerariifolium</name>
    <dbReference type="NCBI Taxonomy" id="118510"/>
    <lineage>
        <taxon>Eukaryota</taxon>
        <taxon>Viridiplantae</taxon>
        <taxon>Streptophyta</taxon>
        <taxon>Embryophyta</taxon>
        <taxon>Tracheophyta</taxon>
        <taxon>Spermatophyta</taxon>
        <taxon>Magnoliopsida</taxon>
        <taxon>eudicotyledons</taxon>
        <taxon>Gunneridae</taxon>
        <taxon>Pentapetalae</taxon>
        <taxon>asterids</taxon>
        <taxon>campanulids</taxon>
        <taxon>Asterales</taxon>
        <taxon>Asteraceae</taxon>
        <taxon>Asteroideae</taxon>
        <taxon>Anthemideae</taxon>
        <taxon>Anthemidinae</taxon>
        <taxon>Tanacetum</taxon>
    </lineage>
</organism>
<sequence>MVKYTATGFYLEEKAIESFAIKWKGKTDVELMDSDEFYNDIYNGPFEKLIHVNLLVPLTGKYFSETTSSKIVGMWKEDGTYTYLDAKTVDKYLEVFRDETSMPGGGSVLLTFLPDGSVPGSFGYLEALTRKRTWNIIPYCAMSLLQNTPVYNSYCSSVLADRIDKEFYTRLIKRYLDDSSVTHHTGGRNEYIRFGVAIFSITFGGRKAYFRVLIDFGAKVLTLKCKKVKISQDMQLMQKLQGDQKCMKKAFEDVLVSYMEKSNQDQVRRENFYVILNNYGKLRHEQKCKKMKFSQDMQLIQKLRGDQKRMEKVFEDVSVCYMENPIKTGFGRENFYVILSSSKRNNLYSQSCNYPIWLKSTIEDEIPGSGSSSLYTDYKAEQYFEFQKVAEGDRIALASFHLKGIVLQWHQWYTKAQGPVTWAEFTKALLVRFGPTDYEDPSEALHQLKQSTTVVIYQETFERLSNRVGGLPESFLVGCFIGGLKDEIRLEVKFKKPRRIVEAMGMARLVEEKNNLAREPFTPNRNVSNPGILGPAPTTRLALPAPKPIRRLSNNEAHERREKGLCYYCDDKYTPGHKCSKPQFFMIGDAEETENENPTNDALETQADEVQGEISFHSISGTILPQTLRLPERIQNKDVVVLVDGEFKEGEFVVAKLQPYRQVSVANRLSVKLSPSFLRRFIGPLPAAVLELKEVPEPLEIPSNPQPEKILEERVITKGTYRPKTEVLIKWAGQPLGEATWENMWRFFKTYLDFRVEDNAGLSGVDYYVALDPTHAHRVSHTEGGIELDASCQP</sequence>
<evidence type="ECO:0000259" key="9">
    <source>
        <dbReference type="PROSITE" id="PS50013"/>
    </source>
</evidence>
<reference evidence="10" key="1">
    <citation type="journal article" date="2019" name="Sci. Rep.">
        <title>Draft genome of Tanacetum cinerariifolium, the natural source of mosquito coil.</title>
        <authorList>
            <person name="Yamashiro T."/>
            <person name="Shiraishi A."/>
            <person name="Satake H."/>
            <person name="Nakayama K."/>
        </authorList>
    </citation>
    <scope>NUCLEOTIDE SEQUENCE</scope>
</reference>
<evidence type="ECO:0000313" key="10">
    <source>
        <dbReference type="EMBL" id="GEU92417.1"/>
    </source>
</evidence>
<dbReference type="InterPro" id="IPR016088">
    <property type="entry name" value="Chalcone_isomerase_3-sand"/>
</dbReference>
<feature type="region of interest" description="Disordered" evidence="8">
    <location>
        <begin position="520"/>
        <end position="540"/>
    </location>
</feature>
<gene>
    <name evidence="10" type="ORF">Tci_064395</name>
</gene>
<dbReference type="AlphaFoldDB" id="A0A6L2P3E8"/>
<dbReference type="Pfam" id="PF03732">
    <property type="entry name" value="Retrotrans_gag"/>
    <property type="match status" value="1"/>
</dbReference>
<dbReference type="PANTHER" id="PTHR28039:SF8">
    <property type="entry name" value="CHALCONE--FLAVANONE ISOMERASE 1-RELATED"/>
    <property type="match status" value="1"/>
</dbReference>
<dbReference type="EMBL" id="BKCJ010010624">
    <property type="protein sequence ID" value="GEU92417.1"/>
    <property type="molecule type" value="Genomic_DNA"/>
</dbReference>
<evidence type="ECO:0000256" key="5">
    <source>
        <dbReference type="ARBA" id="ARBA00025429"/>
    </source>
</evidence>
<evidence type="ECO:0000256" key="2">
    <source>
        <dbReference type="ARBA" id="ARBA00007166"/>
    </source>
</evidence>
<accession>A0A6L2P3E8</accession>
<comment type="similarity">
    <text evidence="2 7">Belongs to the chalcone isomerase family.</text>
</comment>
<evidence type="ECO:0000256" key="3">
    <source>
        <dbReference type="ARBA" id="ARBA00023235"/>
    </source>
</evidence>
<dbReference type="Pfam" id="PF02431">
    <property type="entry name" value="Chalcone"/>
    <property type="match status" value="1"/>
</dbReference>
<comment type="function">
    <text evidence="5">Catalyzes the intramolecular cyclization of bicyclic chalcones into tricyclic (S)-flavanones. Responsible for the isomerization of 4,2',4',6'-tetrahydroxychalcone (also termed chalcone) into naringenin.</text>
</comment>
<dbReference type="GO" id="GO:0009813">
    <property type="term" value="P:flavonoid biosynthetic process"/>
    <property type="evidence" value="ECO:0007669"/>
    <property type="project" value="UniProtKB-KW"/>
</dbReference>
<dbReference type="InterPro" id="IPR016197">
    <property type="entry name" value="Chromo-like_dom_sf"/>
</dbReference>
<dbReference type="InterPro" id="IPR016087">
    <property type="entry name" value="Chalcone_isomerase"/>
</dbReference>
<keyword evidence="3" id="KW-0413">Isomerase</keyword>
<keyword evidence="4" id="KW-0284">Flavonoid biosynthesis</keyword>
<evidence type="ECO:0000256" key="4">
    <source>
        <dbReference type="ARBA" id="ARBA00023241"/>
    </source>
</evidence>
<dbReference type="SUPFAM" id="SSF54160">
    <property type="entry name" value="Chromo domain-like"/>
    <property type="match status" value="1"/>
</dbReference>
<proteinExistence type="inferred from homology"/>
<dbReference type="InterPro" id="IPR036298">
    <property type="entry name" value="Chalcone_isomerase_sf"/>
</dbReference>
<dbReference type="PANTHER" id="PTHR28039">
    <property type="entry name" value="CHALCONE--FLAVONONE ISOMERASE 1-RELATED"/>
    <property type="match status" value="1"/>
</dbReference>
<comment type="catalytic activity">
    <reaction evidence="6">
        <text>a chalcone = a flavanone.</text>
        <dbReference type="EC" id="5.5.1.6"/>
    </reaction>
</comment>
<feature type="domain" description="Chromo" evidence="9">
    <location>
        <begin position="705"/>
        <end position="742"/>
    </location>
</feature>
<evidence type="ECO:0000256" key="6">
    <source>
        <dbReference type="ARBA" id="ARBA00034056"/>
    </source>
</evidence>
<dbReference type="Gene3D" id="2.40.50.40">
    <property type="match status" value="1"/>
</dbReference>
<comment type="caution">
    <text evidence="10">The sequence shown here is derived from an EMBL/GenBank/DDBJ whole genome shotgun (WGS) entry which is preliminary data.</text>
</comment>
<dbReference type="InterPro" id="IPR000953">
    <property type="entry name" value="Chromo/chromo_shadow_dom"/>
</dbReference>